<sequence length="92" mass="10377">MDENANRLSDEYVKGRIQKDIDMFEGSIKEVDDIDAIAEKRVKKVVELSKMYASDSKSYLSKGDLYTSFSCISYAHGLLDAIKGIYGKEIDI</sequence>
<proteinExistence type="predicted"/>
<dbReference type="InterPro" id="IPR023140">
    <property type="entry name" value="DUF357"/>
</dbReference>
<dbReference type="SUPFAM" id="SSF158372">
    <property type="entry name" value="AF1782-like"/>
    <property type="match status" value="1"/>
</dbReference>
<comment type="caution">
    <text evidence="2">The sequence shown here is derived from an EMBL/GenBank/DDBJ whole genome shotgun (WGS) entry which is preliminary data.</text>
</comment>
<evidence type="ECO:0000313" key="2">
    <source>
        <dbReference type="EMBL" id="EQD61662.1"/>
    </source>
</evidence>
<protein>
    <submittedName>
        <fullName evidence="2">Protein containing DUF357</fullName>
    </submittedName>
</protein>
<dbReference type="Gene3D" id="1.20.1270.90">
    <property type="entry name" value="AF1782-like"/>
    <property type="match status" value="1"/>
</dbReference>
<dbReference type="AlphaFoldDB" id="T1AW30"/>
<dbReference type="Pfam" id="PF04010">
    <property type="entry name" value="DUF357"/>
    <property type="match status" value="1"/>
</dbReference>
<organism evidence="2">
    <name type="scientific">mine drainage metagenome</name>
    <dbReference type="NCBI Taxonomy" id="410659"/>
    <lineage>
        <taxon>unclassified sequences</taxon>
        <taxon>metagenomes</taxon>
        <taxon>ecological metagenomes</taxon>
    </lineage>
</organism>
<name>T1AW30_9ZZZZ</name>
<evidence type="ECO:0000259" key="1">
    <source>
        <dbReference type="Pfam" id="PF04010"/>
    </source>
</evidence>
<accession>T1AW30</accession>
<dbReference type="InterPro" id="IPR036809">
    <property type="entry name" value="AF1782-like_sf"/>
</dbReference>
<gene>
    <name evidence="2" type="ORF">B2A_03156</name>
</gene>
<reference evidence="2" key="1">
    <citation type="submission" date="2013-08" db="EMBL/GenBank/DDBJ databases">
        <authorList>
            <person name="Mendez C."/>
            <person name="Richter M."/>
            <person name="Ferrer M."/>
            <person name="Sanchez J."/>
        </authorList>
    </citation>
    <scope>NUCLEOTIDE SEQUENCE</scope>
</reference>
<dbReference type="EMBL" id="AUZZ01002111">
    <property type="protein sequence ID" value="EQD61662.1"/>
    <property type="molecule type" value="Genomic_DNA"/>
</dbReference>
<reference evidence="2" key="2">
    <citation type="journal article" date="2014" name="ISME J.">
        <title>Microbial stratification in low pH oxic and suboxic macroscopic growths along an acid mine drainage.</title>
        <authorList>
            <person name="Mendez-Garcia C."/>
            <person name="Mesa V."/>
            <person name="Sprenger R.R."/>
            <person name="Richter M."/>
            <person name="Diez M.S."/>
            <person name="Solano J."/>
            <person name="Bargiela R."/>
            <person name="Golyshina O.V."/>
            <person name="Manteca A."/>
            <person name="Ramos J.L."/>
            <person name="Gallego J.R."/>
            <person name="Llorente I."/>
            <person name="Martins Dos Santos V.A."/>
            <person name="Jensen O.N."/>
            <person name="Pelaez A.I."/>
            <person name="Sanchez J."/>
            <person name="Ferrer M."/>
        </authorList>
    </citation>
    <scope>NUCLEOTIDE SEQUENCE</scope>
</reference>
<feature type="domain" description="DUF357" evidence="1">
    <location>
        <begin position="20"/>
        <end position="83"/>
    </location>
</feature>